<evidence type="ECO:0000256" key="5">
    <source>
        <dbReference type="SAM" id="Phobius"/>
    </source>
</evidence>
<dbReference type="Pfam" id="PF00083">
    <property type="entry name" value="Sugar_tr"/>
    <property type="match status" value="1"/>
</dbReference>
<feature type="transmembrane region" description="Helical" evidence="5">
    <location>
        <begin position="7"/>
        <end position="25"/>
    </location>
</feature>
<proteinExistence type="predicted"/>
<organism evidence="6 7">
    <name type="scientific">Talaromyces pinophilus</name>
    <name type="common">Penicillium pinophilum</name>
    <dbReference type="NCBI Taxonomy" id="128442"/>
    <lineage>
        <taxon>Eukaryota</taxon>
        <taxon>Fungi</taxon>
        <taxon>Dikarya</taxon>
        <taxon>Ascomycota</taxon>
        <taxon>Pezizomycotina</taxon>
        <taxon>Eurotiomycetes</taxon>
        <taxon>Eurotiomycetidae</taxon>
        <taxon>Eurotiales</taxon>
        <taxon>Trichocomaceae</taxon>
        <taxon>Talaromyces</taxon>
        <taxon>Talaromyces sect. Talaromyces</taxon>
    </lineage>
</organism>
<dbReference type="AlphaFoldDB" id="A0A6V8H1W1"/>
<keyword evidence="2 5" id="KW-0812">Transmembrane</keyword>
<dbReference type="PANTHER" id="PTHR48022:SF2">
    <property type="entry name" value="PLASTIDIC GLUCOSE TRANSPORTER 4"/>
    <property type="match status" value="1"/>
</dbReference>
<keyword evidence="4 5" id="KW-0472">Membrane</keyword>
<evidence type="ECO:0000256" key="3">
    <source>
        <dbReference type="ARBA" id="ARBA00022989"/>
    </source>
</evidence>
<comment type="caution">
    <text evidence="6">The sequence shown here is derived from an EMBL/GenBank/DDBJ whole genome shotgun (WGS) entry which is preliminary data.</text>
</comment>
<dbReference type="GO" id="GO:0005351">
    <property type="term" value="F:carbohydrate:proton symporter activity"/>
    <property type="evidence" value="ECO:0007669"/>
    <property type="project" value="TreeGrafter"/>
</dbReference>
<dbReference type="EMBL" id="DF933811">
    <property type="protein sequence ID" value="GAM35107.1"/>
    <property type="molecule type" value="Genomic_DNA"/>
</dbReference>
<gene>
    <name evidence="6" type="ORF">TCE0_015r03155</name>
</gene>
<name>A0A6V8H1W1_TALPI</name>
<keyword evidence="3 5" id="KW-1133">Transmembrane helix</keyword>
<comment type="subcellular location">
    <subcellularLocation>
        <location evidence="1">Membrane</location>
        <topology evidence="1">Multi-pass membrane protein</topology>
    </subcellularLocation>
</comment>
<dbReference type="InterPro" id="IPR036259">
    <property type="entry name" value="MFS_trans_sf"/>
</dbReference>
<reference evidence="7" key="1">
    <citation type="journal article" date="2015" name="Genome Announc.">
        <title>Draft genome sequence of Talaromyces cellulolyticus strain Y-94, a source of lignocellulosic biomass-degrading enzymes.</title>
        <authorList>
            <person name="Fujii T."/>
            <person name="Koike H."/>
            <person name="Sawayama S."/>
            <person name="Yano S."/>
            <person name="Inoue H."/>
        </authorList>
    </citation>
    <scope>NUCLEOTIDE SEQUENCE [LARGE SCALE GENOMIC DNA]</scope>
    <source>
        <strain evidence="7">Y-94</strain>
    </source>
</reference>
<dbReference type="InterPro" id="IPR005828">
    <property type="entry name" value="MFS_sugar_transport-like"/>
</dbReference>
<keyword evidence="7" id="KW-1185">Reference proteome</keyword>
<evidence type="ECO:0000313" key="6">
    <source>
        <dbReference type="EMBL" id="GAM35107.1"/>
    </source>
</evidence>
<dbReference type="InterPro" id="IPR050360">
    <property type="entry name" value="MFS_Sugar_Transporters"/>
</dbReference>
<dbReference type="PANTHER" id="PTHR48022">
    <property type="entry name" value="PLASTIDIC GLUCOSE TRANSPORTER 4"/>
    <property type="match status" value="1"/>
</dbReference>
<dbReference type="Proteomes" id="UP000053095">
    <property type="component" value="Unassembled WGS sequence"/>
</dbReference>
<accession>A0A6V8H1W1</accession>
<dbReference type="GO" id="GO:0016020">
    <property type="term" value="C:membrane"/>
    <property type="evidence" value="ECO:0007669"/>
    <property type="project" value="UniProtKB-SubCell"/>
</dbReference>
<protein>
    <submittedName>
        <fullName evidence="6">Uncharacterized protein</fullName>
    </submittedName>
</protein>
<sequence length="141" mass="15943">MRTRFIRLFNIAILLIYWYIVNYALPYSPVGWIITAESSSLDIRAKGIAIGFAVNWITNFAVAEVTPDDHKHWLQDIQLKGLTLEEIDAVLVDEVSAEDRRRECIVDQLGVDRMANAAADGGFVDERRDSTSKEVVETVET</sequence>
<evidence type="ECO:0000256" key="2">
    <source>
        <dbReference type="ARBA" id="ARBA00022692"/>
    </source>
</evidence>
<dbReference type="Gene3D" id="1.20.1250.20">
    <property type="entry name" value="MFS general substrate transporter like domains"/>
    <property type="match status" value="1"/>
</dbReference>
<evidence type="ECO:0000256" key="4">
    <source>
        <dbReference type="ARBA" id="ARBA00023136"/>
    </source>
</evidence>
<evidence type="ECO:0000313" key="7">
    <source>
        <dbReference type="Proteomes" id="UP000053095"/>
    </source>
</evidence>
<evidence type="ECO:0000256" key="1">
    <source>
        <dbReference type="ARBA" id="ARBA00004141"/>
    </source>
</evidence>